<evidence type="ECO:0000256" key="3">
    <source>
        <dbReference type="SAM" id="SignalP"/>
    </source>
</evidence>
<dbReference type="CDD" id="cd13585">
    <property type="entry name" value="PBP2_TMBP_like"/>
    <property type="match status" value="1"/>
</dbReference>
<comment type="similarity">
    <text evidence="2">Belongs to the bacterial solute-binding protein 1 family.</text>
</comment>
<comment type="subcellular location">
    <subcellularLocation>
        <location evidence="1">Periplasm</location>
    </subcellularLocation>
</comment>
<feature type="signal peptide" evidence="3">
    <location>
        <begin position="1"/>
        <end position="42"/>
    </location>
</feature>
<dbReference type="PANTHER" id="PTHR43649:SF12">
    <property type="entry name" value="DIACETYLCHITOBIOSE BINDING PROTEIN DASA"/>
    <property type="match status" value="1"/>
</dbReference>
<dbReference type="InterPro" id="IPR050490">
    <property type="entry name" value="Bact_solute-bd_prot1"/>
</dbReference>
<proteinExistence type="inferred from homology"/>
<organism evidence="4 5">
    <name type="scientific">Microbulbifer aestuariivivens</name>
    <dbReference type="NCBI Taxonomy" id="1908308"/>
    <lineage>
        <taxon>Bacteria</taxon>
        <taxon>Pseudomonadati</taxon>
        <taxon>Pseudomonadota</taxon>
        <taxon>Gammaproteobacteria</taxon>
        <taxon>Cellvibrionales</taxon>
        <taxon>Microbulbiferaceae</taxon>
        <taxon>Microbulbifer</taxon>
    </lineage>
</organism>
<dbReference type="EMBL" id="BAABRT010000016">
    <property type="protein sequence ID" value="GAA5525512.1"/>
    <property type="molecule type" value="Genomic_DNA"/>
</dbReference>
<accession>A0ABP9WQN2</accession>
<dbReference type="RefSeq" id="WP_345551254.1">
    <property type="nucleotide sequence ID" value="NZ_BAABRT010000016.1"/>
</dbReference>
<evidence type="ECO:0000313" key="4">
    <source>
        <dbReference type="EMBL" id="GAA5525512.1"/>
    </source>
</evidence>
<comment type="caution">
    <text evidence="4">The sequence shown here is derived from an EMBL/GenBank/DDBJ whole genome shotgun (WGS) entry which is preliminary data.</text>
</comment>
<gene>
    <name evidence="4" type="ORF">Maes01_02082</name>
</gene>
<reference evidence="4 5" key="1">
    <citation type="submission" date="2024-02" db="EMBL/GenBank/DDBJ databases">
        <title>Microbulbifer aestuariivivens NBRC 112533.</title>
        <authorList>
            <person name="Ichikawa N."/>
            <person name="Katano-Makiyama Y."/>
            <person name="Hidaka K."/>
        </authorList>
    </citation>
    <scope>NUCLEOTIDE SEQUENCE [LARGE SCALE GENOMIC DNA]</scope>
    <source>
        <strain evidence="4 5">NBRC 112533</strain>
    </source>
</reference>
<protein>
    <recommendedName>
        <fullName evidence="6">Sugar ABC transporter substrate-binding protein</fullName>
    </recommendedName>
</protein>
<keyword evidence="3" id="KW-0732">Signal</keyword>
<evidence type="ECO:0000256" key="1">
    <source>
        <dbReference type="ARBA" id="ARBA00004418"/>
    </source>
</evidence>
<dbReference type="Gene3D" id="3.40.190.10">
    <property type="entry name" value="Periplasmic binding protein-like II"/>
    <property type="match status" value="2"/>
</dbReference>
<dbReference type="InterPro" id="IPR006059">
    <property type="entry name" value="SBP"/>
</dbReference>
<dbReference type="Pfam" id="PF01547">
    <property type="entry name" value="SBP_bac_1"/>
    <property type="match status" value="1"/>
</dbReference>
<sequence length="441" mass="48893">MKTFLSTRLRAFQSAWLKALLSKPLKLITLIAPLLTAGAASAATQIQFWTMQLSPFHDDYVNGVIAEFERQNPDIRVKWVDVPWKEMEKKMLASVAAGTAPDVVNLNPQFSAKLAQYGALANPEHYLSEGEVAQYLPNIWTANRFRGETFAIPWYLSTAITIYNRELLQAAGAEVPRDYRGLLVAARRIKSELGKYAYFPAMDGSRPLEGLVAMGGELVAGDGSRVGFDNAIGSAYFNFYRDLYQQELVPRNVLTEGHHKAVELFQSGEVALITTGMQFLETIRINAPDLFRKVSVAPQLKADSSAYNVAVMNLAVPKRSAHKEAAFRFAHFVTNNENQMALARRIPLLPSTAGGYADGGYRDDQAERLGSEPSLFQRARQISAQQVLQGQVLVTPLPNYSKLRTSFVFNLQSAMVGRAPVDEALAETAQTWQLFLGNDHD</sequence>
<evidence type="ECO:0000256" key="2">
    <source>
        <dbReference type="ARBA" id="ARBA00008520"/>
    </source>
</evidence>
<dbReference type="PANTHER" id="PTHR43649">
    <property type="entry name" value="ARABINOSE-BINDING PROTEIN-RELATED"/>
    <property type="match status" value="1"/>
</dbReference>
<keyword evidence="5" id="KW-1185">Reference proteome</keyword>
<dbReference type="SUPFAM" id="SSF53850">
    <property type="entry name" value="Periplasmic binding protein-like II"/>
    <property type="match status" value="1"/>
</dbReference>
<dbReference type="Proteomes" id="UP001408594">
    <property type="component" value="Unassembled WGS sequence"/>
</dbReference>
<name>A0ABP9WQN2_9GAMM</name>
<feature type="chain" id="PRO_5046578702" description="Sugar ABC transporter substrate-binding protein" evidence="3">
    <location>
        <begin position="43"/>
        <end position="441"/>
    </location>
</feature>
<evidence type="ECO:0000313" key="5">
    <source>
        <dbReference type="Proteomes" id="UP001408594"/>
    </source>
</evidence>
<evidence type="ECO:0008006" key="6">
    <source>
        <dbReference type="Google" id="ProtNLM"/>
    </source>
</evidence>